<organism evidence="2 3">
    <name type="scientific">Arachis hypogaea</name>
    <name type="common">Peanut</name>
    <dbReference type="NCBI Taxonomy" id="3818"/>
    <lineage>
        <taxon>Eukaryota</taxon>
        <taxon>Viridiplantae</taxon>
        <taxon>Streptophyta</taxon>
        <taxon>Embryophyta</taxon>
        <taxon>Tracheophyta</taxon>
        <taxon>Spermatophyta</taxon>
        <taxon>Magnoliopsida</taxon>
        <taxon>eudicotyledons</taxon>
        <taxon>Gunneridae</taxon>
        <taxon>Pentapetalae</taxon>
        <taxon>rosids</taxon>
        <taxon>fabids</taxon>
        <taxon>Fabales</taxon>
        <taxon>Fabaceae</taxon>
        <taxon>Papilionoideae</taxon>
        <taxon>50 kb inversion clade</taxon>
        <taxon>dalbergioids sensu lato</taxon>
        <taxon>Dalbergieae</taxon>
        <taxon>Pterocarpus clade</taxon>
        <taxon>Arachis</taxon>
    </lineage>
</organism>
<evidence type="ECO:0000313" key="2">
    <source>
        <dbReference type="EMBL" id="RYR63524.1"/>
    </source>
</evidence>
<dbReference type="PANTHER" id="PTHR48236:SF1">
    <property type="entry name" value="COX19-LIKE CHCH FAMILY PROTEIN"/>
    <property type="match status" value="1"/>
</dbReference>
<proteinExistence type="predicted"/>
<comment type="caution">
    <text evidence="2">The sequence shown here is derived from an EMBL/GenBank/DDBJ whole genome shotgun (WGS) entry which is preliminary data.</text>
</comment>
<dbReference type="Proteomes" id="UP000289738">
    <property type="component" value="Chromosome A04"/>
</dbReference>
<evidence type="ECO:0008006" key="4">
    <source>
        <dbReference type="Google" id="ProtNLM"/>
    </source>
</evidence>
<gene>
    <name evidence="2" type="ORF">Ahy_A04g021338</name>
</gene>
<keyword evidence="3" id="KW-1185">Reference proteome</keyword>
<name>A0A445DJZ3_ARAHY</name>
<dbReference type="STRING" id="3818.A0A445DJZ3"/>
<dbReference type="PROSITE" id="PS51808">
    <property type="entry name" value="CHCH"/>
    <property type="match status" value="1"/>
</dbReference>
<protein>
    <recommendedName>
        <fullName evidence="4">CHCH domain-containing protein</fullName>
    </recommendedName>
</protein>
<dbReference type="PANTHER" id="PTHR48236">
    <property type="entry name" value="COX19-LIKE CHCH FAMILY PROTEIN"/>
    <property type="match status" value="1"/>
</dbReference>
<dbReference type="EMBL" id="SDMP01000004">
    <property type="protein sequence ID" value="RYR63524.1"/>
    <property type="molecule type" value="Genomic_DNA"/>
</dbReference>
<feature type="region of interest" description="Disordered" evidence="1">
    <location>
        <begin position="32"/>
        <end position="76"/>
    </location>
</feature>
<evidence type="ECO:0000313" key="3">
    <source>
        <dbReference type="Proteomes" id="UP000289738"/>
    </source>
</evidence>
<dbReference type="AlphaFoldDB" id="A0A445DJZ3"/>
<reference evidence="2 3" key="1">
    <citation type="submission" date="2019-01" db="EMBL/GenBank/DDBJ databases">
        <title>Sequencing of cultivated peanut Arachis hypogaea provides insights into genome evolution and oil improvement.</title>
        <authorList>
            <person name="Chen X."/>
        </authorList>
    </citation>
    <scope>NUCLEOTIDE SEQUENCE [LARGE SCALE GENOMIC DNA]</scope>
    <source>
        <strain evidence="3">cv. Fuhuasheng</strain>
        <tissue evidence="2">Leaves</tissue>
    </source>
</reference>
<evidence type="ECO:0000256" key="1">
    <source>
        <dbReference type="SAM" id="MobiDB-lite"/>
    </source>
</evidence>
<sequence length="125" mass="14461">MWELRKKLIKDIIGLEFDDRETYLMQSKSFQQPSFSFSPDSLQTRMDHQQLNPSGAKPVAAAAPPLHKSDADDDDENVKQLDECSALYLLMQDCVVRTNRNWKECQPEIQALKECFEKKKINKGK</sequence>
<feature type="compositionally biased region" description="Low complexity" evidence="1">
    <location>
        <begin position="32"/>
        <end position="41"/>
    </location>
</feature>
<accession>A0A445DJZ3</accession>